<keyword evidence="2" id="KW-0472">Membrane</keyword>
<proteinExistence type="predicted"/>
<sequence length="348" mass="38411">MARRKEHDAQVDPFTAGEPTLPWDEPGVFDGLFDGIEPETCILDGSPYDGPTKTRDDYEAPSADDTADDSRREQSPSPSEARERKRQMQAERIAARRAAKAAPKDKRGPSPLGKTVRAIAIFVVLANVLPALFYSIGGLFSDLTSETNSPELIEPEVPSYDGHDPSPGIDMDSLDDDERTCVQICEAYLQAIASEQSPERTAVIDGLNQSMMETTGYTCEELGIDANAYADWALSNFSYRIDSCYAHTDEGTASLYLYTWGPDLLDMRATLRQSVYSYMSELDTDEAGAKRPLAENEQAHIRGLLAEAIENAEMDSESFLGFQLAFEDGTWVLDLEQAQYQLGIPLGY</sequence>
<evidence type="ECO:0000256" key="1">
    <source>
        <dbReference type="SAM" id="MobiDB-lite"/>
    </source>
</evidence>
<evidence type="ECO:0000256" key="2">
    <source>
        <dbReference type="SAM" id="Phobius"/>
    </source>
</evidence>
<keyword evidence="2" id="KW-0812">Transmembrane</keyword>
<name>A0A5K1IIA1_9ACTN</name>
<dbReference type="AlphaFoldDB" id="A0A5K1IIA1"/>
<feature type="transmembrane region" description="Helical" evidence="2">
    <location>
        <begin position="116"/>
        <end position="140"/>
    </location>
</feature>
<feature type="compositionally biased region" description="Basic and acidic residues" evidence="1">
    <location>
        <begin position="68"/>
        <end position="89"/>
    </location>
</feature>
<keyword evidence="2" id="KW-1133">Transmembrane helix</keyword>
<evidence type="ECO:0000313" key="3">
    <source>
        <dbReference type="EMBL" id="VWL86322.1"/>
    </source>
</evidence>
<reference evidence="3 4" key="1">
    <citation type="submission" date="2019-10" db="EMBL/GenBank/DDBJ databases">
        <authorList>
            <person name="Wolf R A."/>
        </authorList>
    </citation>
    <scope>NUCLEOTIDE SEQUENCE [LARGE SCALE GENOMIC DNA]</scope>
    <source>
        <strain evidence="3">Collinsella_intestinalis_DSM_13632</strain>
    </source>
</reference>
<gene>
    <name evidence="3" type="ORF">JKKLCJKK_01384</name>
</gene>
<dbReference type="Proteomes" id="UP000405524">
    <property type="component" value="Unassembled WGS sequence"/>
</dbReference>
<organism evidence="3 4">
    <name type="scientific">Collinsella intestinalis</name>
    <dbReference type="NCBI Taxonomy" id="147207"/>
    <lineage>
        <taxon>Bacteria</taxon>
        <taxon>Bacillati</taxon>
        <taxon>Actinomycetota</taxon>
        <taxon>Coriobacteriia</taxon>
        <taxon>Coriobacteriales</taxon>
        <taxon>Coriobacteriaceae</taxon>
        <taxon>Collinsella</taxon>
    </lineage>
</organism>
<accession>A0A5K1IIA1</accession>
<protein>
    <submittedName>
        <fullName evidence="3">Uncharacterized protein</fullName>
    </submittedName>
</protein>
<dbReference type="EMBL" id="CABWIC010000001">
    <property type="protein sequence ID" value="VWL86322.1"/>
    <property type="molecule type" value="Genomic_DNA"/>
</dbReference>
<feature type="compositionally biased region" description="Basic and acidic residues" evidence="1">
    <location>
        <begin position="1"/>
        <end position="10"/>
    </location>
</feature>
<dbReference type="OrthoDB" id="3191514at2"/>
<dbReference type="GeneID" id="77464805"/>
<feature type="region of interest" description="Disordered" evidence="1">
    <location>
        <begin position="1"/>
        <end position="110"/>
    </location>
</feature>
<dbReference type="RefSeq" id="WP_152062714.1">
    <property type="nucleotide sequence ID" value="NZ_CABWIC010000001.1"/>
</dbReference>
<evidence type="ECO:0000313" key="4">
    <source>
        <dbReference type="Proteomes" id="UP000405524"/>
    </source>
</evidence>